<dbReference type="Proteomes" id="UP000235786">
    <property type="component" value="Unassembled WGS sequence"/>
</dbReference>
<gene>
    <name evidence="3" type="ORF">L207DRAFT_506917</name>
</gene>
<proteinExistence type="predicted"/>
<evidence type="ECO:0000256" key="1">
    <source>
        <dbReference type="SAM" id="MobiDB-lite"/>
    </source>
</evidence>
<dbReference type="OrthoDB" id="3473305at2759"/>
<sequence length="313" mass="36134">MHSTSQPTALPFLPIPHPSQRIHRHKNRSNTTSRNSAIKNLMLLELRAKTRIRMSPTKQHRKGTTKTPNSKSFTCFPRLPPELRRLIWKHASFHPRDVDITASFDRYSLPRDLDFSSSPETFHYLSISPPPALLSTTRESRAEALKHYSLDFPSLSISKTPLTTGSTVSEDKPHVYVNWKVDRLCLVNWGLIARWTHAGRDFKERCSRNGLRFLACNLQGHFERRGREFLRNGVEVEEVAFFHSPVLLYERPRARRLRIEDRRMSQVGAYREIVDFVQADRRRREELESLGSEGGSSGSAVTPLVVKLVRLMQ</sequence>
<keyword evidence="4" id="KW-1185">Reference proteome</keyword>
<evidence type="ECO:0000259" key="2">
    <source>
        <dbReference type="Pfam" id="PF20150"/>
    </source>
</evidence>
<protein>
    <recommendedName>
        <fullName evidence="2">2EXR domain-containing protein</fullName>
    </recommendedName>
</protein>
<feature type="region of interest" description="Disordered" evidence="1">
    <location>
        <begin position="1"/>
        <end position="35"/>
    </location>
</feature>
<dbReference type="PANTHER" id="PTHR35910:SF6">
    <property type="entry name" value="2EXR DOMAIN-CONTAINING PROTEIN"/>
    <property type="match status" value="1"/>
</dbReference>
<feature type="region of interest" description="Disordered" evidence="1">
    <location>
        <begin position="55"/>
        <end position="74"/>
    </location>
</feature>
<evidence type="ECO:0000313" key="4">
    <source>
        <dbReference type="Proteomes" id="UP000235786"/>
    </source>
</evidence>
<organism evidence="3 4">
    <name type="scientific">Hyaloscypha variabilis (strain UAMH 11265 / GT02V1 / F)</name>
    <name type="common">Meliniomyces variabilis</name>
    <dbReference type="NCBI Taxonomy" id="1149755"/>
    <lineage>
        <taxon>Eukaryota</taxon>
        <taxon>Fungi</taxon>
        <taxon>Dikarya</taxon>
        <taxon>Ascomycota</taxon>
        <taxon>Pezizomycotina</taxon>
        <taxon>Leotiomycetes</taxon>
        <taxon>Helotiales</taxon>
        <taxon>Hyaloscyphaceae</taxon>
        <taxon>Hyaloscypha</taxon>
        <taxon>Hyaloscypha variabilis</taxon>
    </lineage>
</organism>
<accession>A0A2J6S555</accession>
<dbReference type="EMBL" id="KZ613939">
    <property type="protein sequence ID" value="PMD45900.1"/>
    <property type="molecule type" value="Genomic_DNA"/>
</dbReference>
<feature type="domain" description="2EXR" evidence="2">
    <location>
        <begin position="73"/>
        <end position="184"/>
    </location>
</feature>
<reference evidence="3 4" key="1">
    <citation type="submission" date="2016-04" db="EMBL/GenBank/DDBJ databases">
        <title>A degradative enzymes factory behind the ericoid mycorrhizal symbiosis.</title>
        <authorList>
            <consortium name="DOE Joint Genome Institute"/>
            <person name="Martino E."/>
            <person name="Morin E."/>
            <person name="Grelet G."/>
            <person name="Kuo A."/>
            <person name="Kohler A."/>
            <person name="Daghino S."/>
            <person name="Barry K."/>
            <person name="Choi C."/>
            <person name="Cichocki N."/>
            <person name="Clum A."/>
            <person name="Copeland A."/>
            <person name="Hainaut M."/>
            <person name="Haridas S."/>
            <person name="Labutti K."/>
            <person name="Lindquist E."/>
            <person name="Lipzen A."/>
            <person name="Khouja H.-R."/>
            <person name="Murat C."/>
            <person name="Ohm R."/>
            <person name="Olson A."/>
            <person name="Spatafora J."/>
            <person name="Veneault-Fourrey C."/>
            <person name="Henrissat B."/>
            <person name="Grigoriev I."/>
            <person name="Martin F."/>
            <person name="Perotto S."/>
        </authorList>
    </citation>
    <scope>NUCLEOTIDE SEQUENCE [LARGE SCALE GENOMIC DNA]</scope>
    <source>
        <strain evidence="3 4">F</strain>
    </source>
</reference>
<name>A0A2J6S555_HYAVF</name>
<dbReference type="InterPro" id="IPR045518">
    <property type="entry name" value="2EXR"/>
</dbReference>
<dbReference type="PANTHER" id="PTHR35910">
    <property type="entry name" value="2EXR DOMAIN-CONTAINING PROTEIN"/>
    <property type="match status" value="1"/>
</dbReference>
<dbReference type="AlphaFoldDB" id="A0A2J6S555"/>
<evidence type="ECO:0000313" key="3">
    <source>
        <dbReference type="EMBL" id="PMD45900.1"/>
    </source>
</evidence>
<dbReference type="Pfam" id="PF20150">
    <property type="entry name" value="2EXR"/>
    <property type="match status" value="1"/>
</dbReference>